<accession>A0A1F7F875</accession>
<sequence>MEERYKNQKIAYDEKALVFTTKIGTKEFTSPSLQKIKRLITKVIKTPIPPVPVFVGDRYEANFEEACIVGVEFSYSGTTMRLTNSDGRTLSSDDEIYSRNAENEAAWRQIIELQKTKKKCEREISRLIDDIPMIEADEILSSLLKESESSKTE</sequence>
<gene>
    <name evidence="1" type="ORF">A2519_09595</name>
</gene>
<evidence type="ECO:0000313" key="2">
    <source>
        <dbReference type="Proteomes" id="UP000179243"/>
    </source>
</evidence>
<name>A0A1F7F875_UNCRA</name>
<evidence type="ECO:0000313" key="1">
    <source>
        <dbReference type="EMBL" id="OGK02706.1"/>
    </source>
</evidence>
<protein>
    <submittedName>
        <fullName evidence="1">Uncharacterized protein</fullName>
    </submittedName>
</protein>
<dbReference type="Proteomes" id="UP000179243">
    <property type="component" value="Unassembled WGS sequence"/>
</dbReference>
<proteinExistence type="predicted"/>
<comment type="caution">
    <text evidence="1">The sequence shown here is derived from an EMBL/GenBank/DDBJ whole genome shotgun (WGS) entry which is preliminary data.</text>
</comment>
<organism evidence="1 2">
    <name type="scientific">Candidatus Raymondbacteria bacterium RIFOXYD12_FULL_49_13</name>
    <dbReference type="NCBI Taxonomy" id="1817890"/>
    <lineage>
        <taxon>Bacteria</taxon>
        <taxon>Raymondiibacteriota</taxon>
    </lineage>
</organism>
<reference evidence="1 2" key="1">
    <citation type="journal article" date="2016" name="Nat. Commun.">
        <title>Thousands of microbial genomes shed light on interconnected biogeochemical processes in an aquifer system.</title>
        <authorList>
            <person name="Anantharaman K."/>
            <person name="Brown C.T."/>
            <person name="Hug L.A."/>
            <person name="Sharon I."/>
            <person name="Castelle C.J."/>
            <person name="Probst A.J."/>
            <person name="Thomas B.C."/>
            <person name="Singh A."/>
            <person name="Wilkins M.J."/>
            <person name="Karaoz U."/>
            <person name="Brodie E.L."/>
            <person name="Williams K.H."/>
            <person name="Hubbard S.S."/>
            <person name="Banfield J.F."/>
        </authorList>
    </citation>
    <scope>NUCLEOTIDE SEQUENCE [LARGE SCALE GENOMIC DNA]</scope>
</reference>
<dbReference type="EMBL" id="MFYX01000103">
    <property type="protein sequence ID" value="OGK02706.1"/>
    <property type="molecule type" value="Genomic_DNA"/>
</dbReference>
<dbReference type="AlphaFoldDB" id="A0A1F7F875"/>